<evidence type="ECO:0000313" key="5">
    <source>
        <dbReference type="Proteomes" id="UP000250321"/>
    </source>
</evidence>
<dbReference type="AlphaFoldDB" id="A0A314XUE4"/>
<protein>
    <submittedName>
        <fullName evidence="4">Uncharacterized protein</fullName>
    </submittedName>
</protein>
<sequence length="303" mass="33993">MSETLPELPILRGYELRLLRFTLQSPASDPSPHPQPSDHAHPTHHLHPLINDLLTSIDSGHYLQALTSPDVNRVVFKLAESDSLDSLGDSAECADRVYSELLDRVESFISKECEEEENDSGKDKAYRVIVVLCIAVAALFGFAQCNLTGPLEGLPKCPLPLEVPQCDEWENWARNQLMAAGSDLLGKLSNIQYIVYAKMLAVKMKDLLFDGSVPSTYGIRSISWWLIRITLLHQRILDDRSSSLFNLLQVFTSETLNHFGTLEKVTTYWGNNLRNGEGSSLVSMIYLEAGIMEYTYARVDSCR</sequence>
<keyword evidence="1" id="KW-0677">Repeat</keyword>
<accession>A0A314XUE4</accession>
<keyword evidence="5" id="KW-1185">Reference proteome</keyword>
<comment type="caution">
    <text evidence="4">The sequence shown here is derived from an EMBL/GenBank/DDBJ whole genome shotgun (WGS) entry which is preliminary data.</text>
</comment>
<reference evidence="4 5" key="1">
    <citation type="submission" date="2018-02" db="EMBL/GenBank/DDBJ databases">
        <title>Draft genome of wild Prunus yedoensis var. nudiflora.</title>
        <authorList>
            <person name="Baek S."/>
            <person name="Kim J.-H."/>
            <person name="Choi K."/>
            <person name="Kim G.-B."/>
            <person name="Cho A."/>
            <person name="Jang H."/>
            <person name="Shin C.-H."/>
            <person name="Yu H.-J."/>
            <person name="Mun J.-H."/>
        </authorList>
    </citation>
    <scope>NUCLEOTIDE SEQUENCE [LARGE SCALE GENOMIC DNA]</scope>
    <source>
        <strain evidence="5">cv. Jeju island</strain>
        <tissue evidence="4">Leaf</tissue>
    </source>
</reference>
<feature type="region of interest" description="Disordered" evidence="3">
    <location>
        <begin position="25"/>
        <end position="45"/>
    </location>
</feature>
<dbReference type="STRING" id="2094558.A0A314XUE4"/>
<organism evidence="4 5">
    <name type="scientific">Prunus yedoensis var. nudiflora</name>
    <dbReference type="NCBI Taxonomy" id="2094558"/>
    <lineage>
        <taxon>Eukaryota</taxon>
        <taxon>Viridiplantae</taxon>
        <taxon>Streptophyta</taxon>
        <taxon>Embryophyta</taxon>
        <taxon>Tracheophyta</taxon>
        <taxon>Spermatophyta</taxon>
        <taxon>Magnoliopsida</taxon>
        <taxon>eudicotyledons</taxon>
        <taxon>Gunneridae</taxon>
        <taxon>Pentapetalae</taxon>
        <taxon>rosids</taxon>
        <taxon>fabids</taxon>
        <taxon>Rosales</taxon>
        <taxon>Rosaceae</taxon>
        <taxon>Amygdaloideae</taxon>
        <taxon>Amygdaleae</taxon>
        <taxon>Prunus</taxon>
    </lineage>
</organism>
<dbReference type="OrthoDB" id="1936594at2759"/>
<proteinExistence type="predicted"/>
<dbReference type="InterPro" id="IPR044244">
    <property type="entry name" value="TTC27/Emw1"/>
</dbReference>
<dbReference type="Proteomes" id="UP000250321">
    <property type="component" value="Unassembled WGS sequence"/>
</dbReference>
<dbReference type="PANTHER" id="PTHR16193">
    <property type="entry name" value="TETRATRICOPEPTIDE REPEAT PROTEIN 27"/>
    <property type="match status" value="1"/>
</dbReference>
<evidence type="ECO:0000256" key="1">
    <source>
        <dbReference type="ARBA" id="ARBA00022737"/>
    </source>
</evidence>
<gene>
    <name evidence="4" type="ORF">Pyn_29407</name>
</gene>
<name>A0A314XUE4_PRUYE</name>
<dbReference type="EMBL" id="PJQY01002291">
    <property type="protein sequence ID" value="PQP94973.1"/>
    <property type="molecule type" value="Genomic_DNA"/>
</dbReference>
<evidence type="ECO:0000256" key="2">
    <source>
        <dbReference type="ARBA" id="ARBA00022803"/>
    </source>
</evidence>
<keyword evidence="2" id="KW-0802">TPR repeat</keyword>
<evidence type="ECO:0000256" key="3">
    <source>
        <dbReference type="SAM" id="MobiDB-lite"/>
    </source>
</evidence>
<evidence type="ECO:0000313" key="4">
    <source>
        <dbReference type="EMBL" id="PQP94973.1"/>
    </source>
</evidence>
<dbReference type="PANTHER" id="PTHR16193:SF0">
    <property type="entry name" value="TETRATRICOPEPTIDE REPEAT PROTEIN 27"/>
    <property type="match status" value="1"/>
</dbReference>